<evidence type="ECO:0000256" key="1">
    <source>
        <dbReference type="SAM" id="MobiDB-lite"/>
    </source>
</evidence>
<comment type="caution">
    <text evidence="2">The sequence shown here is derived from an EMBL/GenBank/DDBJ whole genome shotgun (WGS) entry which is preliminary data.</text>
</comment>
<feature type="compositionally biased region" description="Polar residues" evidence="1">
    <location>
        <begin position="58"/>
        <end position="72"/>
    </location>
</feature>
<sequence length="87" mass="9948">MGQRTFGRDRRTPGETGDTEKDQDQEPHGPAPSWFLNNSLQKNNLEKCSYDPPKGGENNESTGDSSRNAQKTTRFKQRTMDLPMYLR</sequence>
<evidence type="ECO:0000313" key="2">
    <source>
        <dbReference type="EMBL" id="GFN92445.1"/>
    </source>
</evidence>
<accession>A0AAV3Z943</accession>
<dbReference type="EMBL" id="BLXT01002239">
    <property type="protein sequence ID" value="GFN92445.1"/>
    <property type="molecule type" value="Genomic_DNA"/>
</dbReference>
<keyword evidence="3" id="KW-1185">Reference proteome</keyword>
<feature type="compositionally biased region" description="Basic and acidic residues" evidence="1">
    <location>
        <begin position="1"/>
        <end position="27"/>
    </location>
</feature>
<name>A0AAV3Z943_9GAST</name>
<gene>
    <name evidence="2" type="ORF">PoB_001895100</name>
</gene>
<reference evidence="2 3" key="1">
    <citation type="journal article" date="2021" name="Elife">
        <title>Chloroplast acquisition without the gene transfer in kleptoplastic sea slugs, Plakobranchus ocellatus.</title>
        <authorList>
            <person name="Maeda T."/>
            <person name="Takahashi S."/>
            <person name="Yoshida T."/>
            <person name="Shimamura S."/>
            <person name="Takaki Y."/>
            <person name="Nagai Y."/>
            <person name="Toyoda A."/>
            <person name="Suzuki Y."/>
            <person name="Arimoto A."/>
            <person name="Ishii H."/>
            <person name="Satoh N."/>
            <person name="Nishiyama T."/>
            <person name="Hasebe M."/>
            <person name="Maruyama T."/>
            <person name="Minagawa J."/>
            <person name="Obokata J."/>
            <person name="Shigenobu S."/>
        </authorList>
    </citation>
    <scope>NUCLEOTIDE SEQUENCE [LARGE SCALE GENOMIC DNA]</scope>
</reference>
<organism evidence="2 3">
    <name type="scientific">Plakobranchus ocellatus</name>
    <dbReference type="NCBI Taxonomy" id="259542"/>
    <lineage>
        <taxon>Eukaryota</taxon>
        <taxon>Metazoa</taxon>
        <taxon>Spiralia</taxon>
        <taxon>Lophotrochozoa</taxon>
        <taxon>Mollusca</taxon>
        <taxon>Gastropoda</taxon>
        <taxon>Heterobranchia</taxon>
        <taxon>Euthyneura</taxon>
        <taxon>Panpulmonata</taxon>
        <taxon>Sacoglossa</taxon>
        <taxon>Placobranchoidea</taxon>
        <taxon>Plakobranchidae</taxon>
        <taxon>Plakobranchus</taxon>
    </lineage>
</organism>
<evidence type="ECO:0000313" key="3">
    <source>
        <dbReference type="Proteomes" id="UP000735302"/>
    </source>
</evidence>
<feature type="region of interest" description="Disordered" evidence="1">
    <location>
        <begin position="1"/>
        <end position="87"/>
    </location>
</feature>
<proteinExistence type="predicted"/>
<dbReference type="AlphaFoldDB" id="A0AAV3Z943"/>
<protein>
    <submittedName>
        <fullName evidence="2">Uncharacterized protein</fullName>
    </submittedName>
</protein>
<dbReference type="Proteomes" id="UP000735302">
    <property type="component" value="Unassembled WGS sequence"/>
</dbReference>